<feature type="region of interest" description="Disordered" evidence="1">
    <location>
        <begin position="265"/>
        <end position="291"/>
    </location>
</feature>
<evidence type="ECO:0000256" key="1">
    <source>
        <dbReference type="SAM" id="MobiDB-lite"/>
    </source>
</evidence>
<keyword evidence="3" id="KW-1185">Reference proteome</keyword>
<name>A0AAV2E427_9ROSI</name>
<evidence type="ECO:0000313" key="3">
    <source>
        <dbReference type="Proteomes" id="UP001497516"/>
    </source>
</evidence>
<proteinExistence type="predicted"/>
<feature type="compositionally biased region" description="Acidic residues" evidence="1">
    <location>
        <begin position="272"/>
        <end position="281"/>
    </location>
</feature>
<organism evidence="2 3">
    <name type="scientific">Linum trigynum</name>
    <dbReference type="NCBI Taxonomy" id="586398"/>
    <lineage>
        <taxon>Eukaryota</taxon>
        <taxon>Viridiplantae</taxon>
        <taxon>Streptophyta</taxon>
        <taxon>Embryophyta</taxon>
        <taxon>Tracheophyta</taxon>
        <taxon>Spermatophyta</taxon>
        <taxon>Magnoliopsida</taxon>
        <taxon>eudicotyledons</taxon>
        <taxon>Gunneridae</taxon>
        <taxon>Pentapetalae</taxon>
        <taxon>rosids</taxon>
        <taxon>fabids</taxon>
        <taxon>Malpighiales</taxon>
        <taxon>Linaceae</taxon>
        <taxon>Linum</taxon>
    </lineage>
</organism>
<accession>A0AAV2E427</accession>
<dbReference type="AlphaFoldDB" id="A0AAV2E427"/>
<evidence type="ECO:0000313" key="2">
    <source>
        <dbReference type="EMBL" id="CAL1380422.1"/>
    </source>
</evidence>
<protein>
    <submittedName>
        <fullName evidence="2">Uncharacterized protein</fullName>
    </submittedName>
</protein>
<gene>
    <name evidence="2" type="ORF">LTRI10_LOCUS21865</name>
</gene>
<reference evidence="2 3" key="1">
    <citation type="submission" date="2024-04" db="EMBL/GenBank/DDBJ databases">
        <authorList>
            <person name="Fracassetti M."/>
        </authorList>
    </citation>
    <scope>NUCLEOTIDE SEQUENCE [LARGE SCALE GENOMIC DNA]</scope>
</reference>
<dbReference type="EMBL" id="OZ034817">
    <property type="protein sequence ID" value="CAL1380422.1"/>
    <property type="molecule type" value="Genomic_DNA"/>
</dbReference>
<dbReference type="Proteomes" id="UP001497516">
    <property type="component" value="Chromosome 4"/>
</dbReference>
<sequence length="291" mass="32273">MNIPSLLHGLGWNSLVEDTRFSYCPESVRKFYVNIKCGPGCNPSFFTTTVFDYEVKVTPQLLANLLDLPYSGFLAGTDGEFSDRGFCFSAELASLTRDIGRFYPTQLAAGCLHEDLKILSNARFGRQISYASLMFHHMIKYGMEYFTGLLPFGPQITKLLYKVGIDLSENIILCNVLEDLRPQHILAKLDAEVGPRKLVTGSGGVNANPAESYVSGKLVGALMDASISVVKRESVMPEKPTTSLKRLREKDLMWPKFIYESGTVNDAISSDSESEEAEGVSDYESPPDYPF</sequence>